<reference evidence="2" key="1">
    <citation type="journal article" date="2024" name="Proc. Natl. Acad. Sci. U.S.A.">
        <title>Extraordinary preservation of gene collinearity over three hundred million years revealed in homosporous lycophytes.</title>
        <authorList>
            <person name="Li C."/>
            <person name="Wickell D."/>
            <person name="Kuo L.Y."/>
            <person name="Chen X."/>
            <person name="Nie B."/>
            <person name="Liao X."/>
            <person name="Peng D."/>
            <person name="Ji J."/>
            <person name="Jenkins J."/>
            <person name="Williams M."/>
            <person name="Shu S."/>
            <person name="Plott C."/>
            <person name="Barry K."/>
            <person name="Rajasekar S."/>
            <person name="Grimwood J."/>
            <person name="Han X."/>
            <person name="Sun S."/>
            <person name="Hou Z."/>
            <person name="He W."/>
            <person name="Dai G."/>
            <person name="Sun C."/>
            <person name="Schmutz J."/>
            <person name="Leebens-Mack J.H."/>
            <person name="Li F.W."/>
            <person name="Wang L."/>
        </authorList>
    </citation>
    <scope>NUCLEOTIDE SEQUENCE [LARGE SCALE GENOMIC DNA]</scope>
    <source>
        <strain evidence="2">cv. PW_Plant_1</strain>
    </source>
</reference>
<name>A0ACC2EKA6_DIPCM</name>
<dbReference type="Proteomes" id="UP001162992">
    <property type="component" value="Chromosome 2"/>
</dbReference>
<proteinExistence type="predicted"/>
<evidence type="ECO:0000313" key="1">
    <source>
        <dbReference type="EMBL" id="KAJ7566937.1"/>
    </source>
</evidence>
<sequence>MSKDEGLSQASCSSTKAGLQEKVSEDRGSVDAMHHGKNKADFSVQGPVQGLTKRPRLDAVQVAVEPTDPLATNAGRLEGKQGYFQDEMSLREWLCSQDRMINRLANLHIFRQVLHYVDLAHSQGVILRNIRPSCLVLSSLHHVAFIDSSSSRSSSERSSERSTGRASSACAVTDRRKAVEIRAGNLEQRLVAAEQRASPFMIQSRSSSKHVSAGLDRRGSITTSGTNQEMERGCHGMKQISSRQWKGCSASSEPEQLAQRLAGPAADEAVCTVGASSSKAEPNDEEEKTISSSRDFSDDSSQSVRDQFPLRRALLMEQTLYTSPEELATGTSSFAADIYGLGVLFFELFCSFSLDSEWSRTMSDLRHRVLPPRFLSGHPKEAALCLWLLHPEPSSRPAAKELLQCELLNEVGDALAERQAAADLEERSSEVDLLLGFLLRLQHLKKATAKKLSTDVACLTADIKEVENRRSSLQQRATHNKRQFEEILNFYETQERYSVTGAEEFSRWHDKARSKSAWLMSNFNQLEKVYFAMRWQIDSPGLERETASSGRQDHDLDASVRREDQEEALSRRVSSDFPACLQEGAAPICLRDNDTTDHLGYFFDSLCKYARYSQFKVKACLRHGELLNQGNMVCSLSFDRDAEFFATAGVCKKIKIFECDAVLNEHVDIHYPVVEMTCRSKISSVCWNSYIKSYVASSDYEGVVQLWDTTMSQTLMEYKEHKKRVWSVDFSHADPTKLASGSDDFSVKLWSINQETSIGTIKTAANICCVQFPANSPHLLACGSADYKVYCYDLRNTKDPICVLGGHKKAVSYVRFVNPTTILSASTDNTLKLWNLDEAIQSNGVYNISALTYTGHMNEKNFVGLSVADDYIACGSETNEVFAFHKSIPIPATSYKFGFSDPVAGQQVGTESNPFVSSVCWRGNSQTLVAANSMGDIKLLELV</sequence>
<keyword evidence="2" id="KW-1185">Reference proteome</keyword>
<gene>
    <name evidence="1" type="ORF">O6H91_02G124600</name>
</gene>
<dbReference type="EMBL" id="CM055093">
    <property type="protein sequence ID" value="KAJ7566937.1"/>
    <property type="molecule type" value="Genomic_DNA"/>
</dbReference>
<comment type="caution">
    <text evidence="1">The sequence shown here is derived from an EMBL/GenBank/DDBJ whole genome shotgun (WGS) entry which is preliminary data.</text>
</comment>
<accession>A0ACC2EKA6</accession>
<protein>
    <submittedName>
        <fullName evidence="1">Uncharacterized protein</fullName>
    </submittedName>
</protein>
<evidence type="ECO:0000313" key="2">
    <source>
        <dbReference type="Proteomes" id="UP001162992"/>
    </source>
</evidence>
<organism evidence="1 2">
    <name type="scientific">Diphasiastrum complanatum</name>
    <name type="common">Issler's clubmoss</name>
    <name type="synonym">Lycopodium complanatum</name>
    <dbReference type="NCBI Taxonomy" id="34168"/>
    <lineage>
        <taxon>Eukaryota</taxon>
        <taxon>Viridiplantae</taxon>
        <taxon>Streptophyta</taxon>
        <taxon>Embryophyta</taxon>
        <taxon>Tracheophyta</taxon>
        <taxon>Lycopodiopsida</taxon>
        <taxon>Lycopodiales</taxon>
        <taxon>Lycopodiaceae</taxon>
        <taxon>Lycopodioideae</taxon>
        <taxon>Diphasiastrum</taxon>
    </lineage>
</organism>